<evidence type="ECO:0000313" key="1">
    <source>
        <dbReference type="EMBL" id="KAF2767410.1"/>
    </source>
</evidence>
<evidence type="ECO:0000313" key="2">
    <source>
        <dbReference type="Proteomes" id="UP000799436"/>
    </source>
</evidence>
<reference evidence="1" key="1">
    <citation type="journal article" date="2020" name="Stud. Mycol.">
        <title>101 Dothideomycetes genomes: a test case for predicting lifestyles and emergence of pathogens.</title>
        <authorList>
            <person name="Haridas S."/>
            <person name="Albert R."/>
            <person name="Binder M."/>
            <person name="Bloem J."/>
            <person name="Labutti K."/>
            <person name="Salamov A."/>
            <person name="Andreopoulos B."/>
            <person name="Baker S."/>
            <person name="Barry K."/>
            <person name="Bills G."/>
            <person name="Bluhm B."/>
            <person name="Cannon C."/>
            <person name="Castanera R."/>
            <person name="Culley D."/>
            <person name="Daum C."/>
            <person name="Ezra D."/>
            <person name="Gonzalez J."/>
            <person name="Henrissat B."/>
            <person name="Kuo A."/>
            <person name="Liang C."/>
            <person name="Lipzen A."/>
            <person name="Lutzoni F."/>
            <person name="Magnuson J."/>
            <person name="Mondo S."/>
            <person name="Nolan M."/>
            <person name="Ohm R."/>
            <person name="Pangilinan J."/>
            <person name="Park H.-J."/>
            <person name="Ramirez L."/>
            <person name="Alfaro M."/>
            <person name="Sun H."/>
            <person name="Tritt A."/>
            <person name="Yoshinaga Y."/>
            <person name="Zwiers L.-H."/>
            <person name="Turgeon B."/>
            <person name="Goodwin S."/>
            <person name="Spatafora J."/>
            <person name="Crous P."/>
            <person name="Grigoriev I."/>
        </authorList>
    </citation>
    <scope>NUCLEOTIDE SEQUENCE</scope>
    <source>
        <strain evidence="1">CBS 116005</strain>
    </source>
</reference>
<dbReference type="Proteomes" id="UP000799436">
    <property type="component" value="Unassembled WGS sequence"/>
</dbReference>
<gene>
    <name evidence="1" type="ORF">EJ03DRAFT_329184</name>
</gene>
<sequence>MQSLEHSLVSACIHSACRLLCGTSGHVPGHERLERHKPSAVASGTASHQPHRIHIVRYAGP</sequence>
<protein>
    <submittedName>
        <fullName evidence="1">Uncharacterized protein</fullName>
    </submittedName>
</protein>
<dbReference type="EMBL" id="ML995856">
    <property type="protein sequence ID" value="KAF2767410.1"/>
    <property type="molecule type" value="Genomic_DNA"/>
</dbReference>
<organism evidence="1 2">
    <name type="scientific">Teratosphaeria nubilosa</name>
    <dbReference type="NCBI Taxonomy" id="161662"/>
    <lineage>
        <taxon>Eukaryota</taxon>
        <taxon>Fungi</taxon>
        <taxon>Dikarya</taxon>
        <taxon>Ascomycota</taxon>
        <taxon>Pezizomycotina</taxon>
        <taxon>Dothideomycetes</taxon>
        <taxon>Dothideomycetidae</taxon>
        <taxon>Mycosphaerellales</taxon>
        <taxon>Teratosphaeriaceae</taxon>
        <taxon>Teratosphaeria</taxon>
    </lineage>
</organism>
<dbReference type="AlphaFoldDB" id="A0A6G1L3Z0"/>
<proteinExistence type="predicted"/>
<name>A0A6G1L3Z0_9PEZI</name>
<accession>A0A6G1L3Z0</accession>
<keyword evidence="2" id="KW-1185">Reference proteome</keyword>